<dbReference type="SUPFAM" id="SSF46785">
    <property type="entry name" value="Winged helix' DNA-binding domain"/>
    <property type="match status" value="1"/>
</dbReference>
<evidence type="ECO:0000256" key="1">
    <source>
        <dbReference type="ARBA" id="ARBA00023015"/>
    </source>
</evidence>
<dbReference type="KEGG" id="ngv:CDO52_16895"/>
<evidence type="ECO:0000256" key="3">
    <source>
        <dbReference type="ARBA" id="ARBA00023163"/>
    </source>
</evidence>
<evidence type="ECO:0000256" key="2">
    <source>
        <dbReference type="ARBA" id="ARBA00023125"/>
    </source>
</evidence>
<organism evidence="6 7">
    <name type="scientific">Nocardiopsis gilva YIM 90087</name>
    <dbReference type="NCBI Taxonomy" id="1235441"/>
    <lineage>
        <taxon>Bacteria</taxon>
        <taxon>Bacillati</taxon>
        <taxon>Actinomycetota</taxon>
        <taxon>Actinomycetes</taxon>
        <taxon>Streptosporangiales</taxon>
        <taxon>Nocardiopsidaceae</taxon>
        <taxon>Nocardiopsis</taxon>
    </lineage>
</organism>
<dbReference type="AlphaFoldDB" id="A0A223S803"/>
<dbReference type="InterPro" id="IPR036390">
    <property type="entry name" value="WH_DNA-bd_sf"/>
</dbReference>
<dbReference type="InterPro" id="IPR014710">
    <property type="entry name" value="RmlC-like_jellyroll"/>
</dbReference>
<keyword evidence="2" id="KW-0238">DNA-binding</keyword>
<reference evidence="6 7" key="1">
    <citation type="submission" date="2017-08" db="EMBL/GenBank/DDBJ databases">
        <title>The complete genome sequence of Nocardiopsis gilva YIM 90087.</title>
        <authorList>
            <person name="Yin M."/>
            <person name="Tang S."/>
        </authorList>
    </citation>
    <scope>NUCLEOTIDE SEQUENCE [LARGE SCALE GENOMIC DNA]</scope>
    <source>
        <strain evidence="6 7">YIM 90087</strain>
    </source>
</reference>
<feature type="domain" description="HTH crp-type" evidence="5">
    <location>
        <begin position="156"/>
        <end position="225"/>
    </location>
</feature>
<proteinExistence type="predicted"/>
<dbReference type="GO" id="GO:0005829">
    <property type="term" value="C:cytosol"/>
    <property type="evidence" value="ECO:0007669"/>
    <property type="project" value="TreeGrafter"/>
</dbReference>
<dbReference type="EMBL" id="CP022753">
    <property type="protein sequence ID" value="ASU84248.1"/>
    <property type="molecule type" value="Genomic_DNA"/>
</dbReference>
<keyword evidence="7" id="KW-1185">Reference proteome</keyword>
<sequence>MKLSHRRDPAPEGHWCLSEVAVFRDLSQVEMKAIGSQAPAHSLRAGQIVYSPATRAQTLYIVKRGRVRLFRVAEDGRTITTAIAGPGTIFGEMRVLGLRMNGTWAEAMGPGMLCLMSDADVRRLLLSDPRVATRIVEQLGQRLADCEQRLTDVMSKNVTERTAATLCALADPAGDGRPAPIKLTHEQLARLTGTTRERTTKALGELADMGLVRLRRGSVVVLDLDDLRRTHH</sequence>
<dbReference type="Pfam" id="PF00027">
    <property type="entry name" value="cNMP_binding"/>
    <property type="match status" value="1"/>
</dbReference>
<keyword evidence="1" id="KW-0805">Transcription regulation</keyword>
<evidence type="ECO:0000313" key="6">
    <source>
        <dbReference type="EMBL" id="ASU84248.1"/>
    </source>
</evidence>
<dbReference type="InterPro" id="IPR012318">
    <property type="entry name" value="HTH_CRP"/>
</dbReference>
<dbReference type="RefSeq" id="WP_017617896.1">
    <property type="nucleotide sequence ID" value="NZ_ANBG01000119.1"/>
</dbReference>
<dbReference type="PANTHER" id="PTHR24567">
    <property type="entry name" value="CRP FAMILY TRANSCRIPTIONAL REGULATORY PROTEIN"/>
    <property type="match status" value="1"/>
</dbReference>
<name>A0A223S803_9ACTN</name>
<dbReference type="Pfam" id="PF13545">
    <property type="entry name" value="HTH_Crp_2"/>
    <property type="match status" value="1"/>
</dbReference>
<dbReference type="InterPro" id="IPR036388">
    <property type="entry name" value="WH-like_DNA-bd_sf"/>
</dbReference>
<dbReference type="InterPro" id="IPR050397">
    <property type="entry name" value="Env_Response_Regulators"/>
</dbReference>
<protein>
    <submittedName>
        <fullName evidence="6">Crp/Fnr family transcriptional regulator</fullName>
    </submittedName>
</protein>
<dbReference type="PROSITE" id="PS51063">
    <property type="entry name" value="HTH_CRP_2"/>
    <property type="match status" value="1"/>
</dbReference>
<dbReference type="Gene3D" id="1.10.10.10">
    <property type="entry name" value="Winged helix-like DNA-binding domain superfamily/Winged helix DNA-binding domain"/>
    <property type="match status" value="1"/>
</dbReference>
<dbReference type="SUPFAM" id="SSF51206">
    <property type="entry name" value="cAMP-binding domain-like"/>
    <property type="match status" value="1"/>
</dbReference>
<dbReference type="CDD" id="cd00038">
    <property type="entry name" value="CAP_ED"/>
    <property type="match status" value="1"/>
</dbReference>
<gene>
    <name evidence="6" type="ORF">CDO52_16895</name>
</gene>
<feature type="domain" description="Cyclic nucleotide-binding" evidence="4">
    <location>
        <begin position="22"/>
        <end position="142"/>
    </location>
</feature>
<keyword evidence="3" id="KW-0804">Transcription</keyword>
<dbReference type="SMART" id="SM00100">
    <property type="entry name" value="cNMP"/>
    <property type="match status" value="1"/>
</dbReference>
<evidence type="ECO:0000259" key="5">
    <source>
        <dbReference type="PROSITE" id="PS51063"/>
    </source>
</evidence>
<dbReference type="Gene3D" id="2.60.120.10">
    <property type="entry name" value="Jelly Rolls"/>
    <property type="match status" value="1"/>
</dbReference>
<evidence type="ECO:0000313" key="7">
    <source>
        <dbReference type="Proteomes" id="UP000215005"/>
    </source>
</evidence>
<dbReference type="InterPro" id="IPR000595">
    <property type="entry name" value="cNMP-bd_dom"/>
</dbReference>
<dbReference type="GO" id="GO:0003700">
    <property type="term" value="F:DNA-binding transcription factor activity"/>
    <property type="evidence" value="ECO:0007669"/>
    <property type="project" value="TreeGrafter"/>
</dbReference>
<dbReference type="GO" id="GO:0003677">
    <property type="term" value="F:DNA binding"/>
    <property type="evidence" value="ECO:0007669"/>
    <property type="project" value="UniProtKB-KW"/>
</dbReference>
<accession>A0A223S803</accession>
<dbReference type="Proteomes" id="UP000215005">
    <property type="component" value="Chromosome"/>
</dbReference>
<dbReference type="PROSITE" id="PS50042">
    <property type="entry name" value="CNMP_BINDING_3"/>
    <property type="match status" value="1"/>
</dbReference>
<dbReference type="InterPro" id="IPR018490">
    <property type="entry name" value="cNMP-bd_dom_sf"/>
</dbReference>
<dbReference type="PANTHER" id="PTHR24567:SF74">
    <property type="entry name" value="HTH-TYPE TRANSCRIPTIONAL REGULATOR ARCR"/>
    <property type="match status" value="1"/>
</dbReference>
<evidence type="ECO:0000259" key="4">
    <source>
        <dbReference type="PROSITE" id="PS50042"/>
    </source>
</evidence>
<dbReference type="SMART" id="SM00419">
    <property type="entry name" value="HTH_CRP"/>
    <property type="match status" value="1"/>
</dbReference>